<proteinExistence type="predicted"/>
<gene>
    <name evidence="1" type="ORF">CPELLU_LOCUS2094</name>
</gene>
<sequence length="49" mass="5594">MVQGLMQALAMQIAALVQQLQDFYEGYQDPITWLEDIEKAFDANMVSDN</sequence>
<evidence type="ECO:0000313" key="2">
    <source>
        <dbReference type="Proteomes" id="UP000789759"/>
    </source>
</evidence>
<name>A0A9N8WRH9_9GLOM</name>
<reference evidence="1" key="1">
    <citation type="submission" date="2021-06" db="EMBL/GenBank/DDBJ databases">
        <authorList>
            <person name="Kallberg Y."/>
            <person name="Tangrot J."/>
            <person name="Rosling A."/>
        </authorList>
    </citation>
    <scope>NUCLEOTIDE SEQUENCE</scope>
    <source>
        <strain evidence="1">FL966</strain>
    </source>
</reference>
<keyword evidence="2" id="KW-1185">Reference proteome</keyword>
<accession>A0A9N8WRH9</accession>
<organism evidence="1 2">
    <name type="scientific">Cetraspora pellucida</name>
    <dbReference type="NCBI Taxonomy" id="1433469"/>
    <lineage>
        <taxon>Eukaryota</taxon>
        <taxon>Fungi</taxon>
        <taxon>Fungi incertae sedis</taxon>
        <taxon>Mucoromycota</taxon>
        <taxon>Glomeromycotina</taxon>
        <taxon>Glomeromycetes</taxon>
        <taxon>Diversisporales</taxon>
        <taxon>Gigasporaceae</taxon>
        <taxon>Cetraspora</taxon>
    </lineage>
</organism>
<dbReference type="EMBL" id="CAJVQA010000863">
    <property type="protein sequence ID" value="CAG8493459.1"/>
    <property type="molecule type" value="Genomic_DNA"/>
</dbReference>
<protein>
    <submittedName>
        <fullName evidence="1">13163_t:CDS:1</fullName>
    </submittedName>
</protein>
<dbReference type="Proteomes" id="UP000789759">
    <property type="component" value="Unassembled WGS sequence"/>
</dbReference>
<dbReference type="AlphaFoldDB" id="A0A9N8WRH9"/>
<comment type="caution">
    <text evidence="1">The sequence shown here is derived from an EMBL/GenBank/DDBJ whole genome shotgun (WGS) entry which is preliminary data.</text>
</comment>
<evidence type="ECO:0000313" key="1">
    <source>
        <dbReference type="EMBL" id="CAG8493459.1"/>
    </source>
</evidence>